<protein>
    <recommendedName>
        <fullName evidence="10">tRNA dimethylallyltransferase</fullName>
        <ecNumber evidence="10">2.5.1.75</ecNumber>
    </recommendedName>
    <alternativeName>
        <fullName evidence="10">Dimethylallyl diphosphate:tRNA dimethylallyltransferase</fullName>
        <shortName evidence="10">DMAPP:tRNA dimethylallyltransferase</shortName>
        <shortName evidence="10">DMATase</shortName>
    </alternativeName>
    <alternativeName>
        <fullName evidence="10">Isopentenyl-diphosphate:tRNA isopentenyltransferase</fullName>
        <shortName evidence="10">IPP transferase</shortName>
        <shortName evidence="10">IPPT</shortName>
        <shortName evidence="10">IPTase</shortName>
    </alternativeName>
</protein>
<evidence type="ECO:0000256" key="2">
    <source>
        <dbReference type="ARBA" id="ARBA00003213"/>
    </source>
</evidence>
<evidence type="ECO:0000256" key="7">
    <source>
        <dbReference type="ARBA" id="ARBA00022840"/>
    </source>
</evidence>
<dbReference type="EC" id="2.5.1.75" evidence="10"/>
<evidence type="ECO:0000256" key="11">
    <source>
        <dbReference type="RuleBase" id="RU003783"/>
    </source>
</evidence>
<evidence type="ECO:0000313" key="14">
    <source>
        <dbReference type="EMBL" id="KAF0132850.1"/>
    </source>
</evidence>
<keyword evidence="4 10" id="KW-0808">Transferase</keyword>
<comment type="caution">
    <text evidence="14">The sequence shown here is derived from an EMBL/GenBank/DDBJ whole genome shotgun (WGS) entry which is preliminary data.</text>
</comment>
<keyword evidence="5 10" id="KW-0819">tRNA processing</keyword>
<evidence type="ECO:0000256" key="6">
    <source>
        <dbReference type="ARBA" id="ARBA00022741"/>
    </source>
</evidence>
<accession>A0A833KZM8</accession>
<dbReference type="SUPFAM" id="SSF52540">
    <property type="entry name" value="P-loop containing nucleoside triphosphate hydrolases"/>
    <property type="match status" value="2"/>
</dbReference>
<dbReference type="Proteomes" id="UP000488506">
    <property type="component" value="Unassembled WGS sequence"/>
</dbReference>
<dbReference type="PANTHER" id="PTHR11088:SF60">
    <property type="entry name" value="TRNA DIMETHYLALLYLTRANSFERASE"/>
    <property type="match status" value="1"/>
</dbReference>
<proteinExistence type="inferred from homology"/>
<dbReference type="EMBL" id="WPAF01000041">
    <property type="protein sequence ID" value="KAF0132850.1"/>
    <property type="molecule type" value="Genomic_DNA"/>
</dbReference>
<evidence type="ECO:0000256" key="5">
    <source>
        <dbReference type="ARBA" id="ARBA00022694"/>
    </source>
</evidence>
<comment type="caution">
    <text evidence="10">Lacks conserved residue(s) required for the propagation of feature annotation.</text>
</comment>
<dbReference type="NCBIfam" id="TIGR00174">
    <property type="entry name" value="miaA"/>
    <property type="match status" value="1"/>
</dbReference>
<reference evidence="14 15" key="1">
    <citation type="submission" date="2019-12" db="EMBL/GenBank/DDBJ databases">
        <authorList>
            <person name="Wolfe R."/>
            <person name="Danczak R."/>
            <person name="Wilkins M."/>
        </authorList>
    </citation>
    <scope>NUCLEOTIDE SEQUENCE [LARGE SCALE GENOMIC DNA]</scope>
    <source>
        <strain evidence="14">X2_MaxBin.013</strain>
    </source>
</reference>
<evidence type="ECO:0000256" key="8">
    <source>
        <dbReference type="ARBA" id="ARBA00022842"/>
    </source>
</evidence>
<keyword evidence="7 10" id="KW-0067">ATP-binding</keyword>
<dbReference type="GO" id="GO:0006400">
    <property type="term" value="P:tRNA modification"/>
    <property type="evidence" value="ECO:0007669"/>
    <property type="project" value="TreeGrafter"/>
</dbReference>
<evidence type="ECO:0000256" key="12">
    <source>
        <dbReference type="RuleBase" id="RU003784"/>
    </source>
</evidence>
<comment type="catalytic activity">
    <reaction evidence="9 10 11">
        <text>adenosine(37) in tRNA + dimethylallyl diphosphate = N(6)-dimethylallyladenosine(37) in tRNA + diphosphate</text>
        <dbReference type="Rhea" id="RHEA:26482"/>
        <dbReference type="Rhea" id="RHEA-COMP:10162"/>
        <dbReference type="Rhea" id="RHEA-COMP:10375"/>
        <dbReference type="ChEBI" id="CHEBI:33019"/>
        <dbReference type="ChEBI" id="CHEBI:57623"/>
        <dbReference type="ChEBI" id="CHEBI:74411"/>
        <dbReference type="ChEBI" id="CHEBI:74415"/>
        <dbReference type="EC" id="2.5.1.75"/>
    </reaction>
</comment>
<gene>
    <name evidence="10" type="primary">miaA</name>
    <name evidence="14" type="ORF">FD145_1555</name>
</gene>
<comment type="subunit">
    <text evidence="10">Monomer.</text>
</comment>
<comment type="cofactor">
    <cofactor evidence="1 10">
        <name>Mg(2+)</name>
        <dbReference type="ChEBI" id="CHEBI:18420"/>
    </cofactor>
</comment>
<dbReference type="Gene3D" id="1.10.20.140">
    <property type="match status" value="1"/>
</dbReference>
<dbReference type="FunFam" id="1.10.20.140:FF:000001">
    <property type="entry name" value="tRNA dimethylallyltransferase"/>
    <property type="match status" value="1"/>
</dbReference>
<organism evidence="14 15">
    <name type="scientific">Candidatus Saganbacteria bacterium</name>
    <dbReference type="NCBI Taxonomy" id="2575572"/>
    <lineage>
        <taxon>Bacteria</taxon>
        <taxon>Bacillati</taxon>
        <taxon>Saganbacteria</taxon>
    </lineage>
</organism>
<feature type="site" description="Interaction with substrate tRNA" evidence="10">
    <location>
        <position position="121"/>
    </location>
</feature>
<evidence type="ECO:0000313" key="15">
    <source>
        <dbReference type="Proteomes" id="UP000488506"/>
    </source>
</evidence>
<dbReference type="InterPro" id="IPR039657">
    <property type="entry name" value="Dimethylallyltransferase"/>
</dbReference>
<feature type="binding site" evidence="10">
    <location>
        <begin position="9"/>
        <end position="14"/>
    </location>
    <ligand>
        <name>substrate</name>
    </ligand>
</feature>
<dbReference type="PANTHER" id="PTHR11088">
    <property type="entry name" value="TRNA DIMETHYLALLYLTRANSFERASE"/>
    <property type="match status" value="1"/>
</dbReference>
<evidence type="ECO:0000256" key="4">
    <source>
        <dbReference type="ARBA" id="ARBA00022679"/>
    </source>
</evidence>
<evidence type="ECO:0000256" key="9">
    <source>
        <dbReference type="ARBA" id="ARBA00049563"/>
    </source>
</evidence>
<comment type="function">
    <text evidence="2 10 12">Catalyzes the transfer of a dimethylallyl group onto the adenine at position 37 in tRNAs that read codons beginning with uridine, leading to the formation of N6-(dimethylallyl)adenosine (i(6)A).</text>
</comment>
<dbReference type="AlphaFoldDB" id="A0A833KZM8"/>
<evidence type="ECO:0000256" key="3">
    <source>
        <dbReference type="ARBA" id="ARBA00005842"/>
    </source>
</evidence>
<name>A0A833KZM8_UNCSA</name>
<evidence type="ECO:0000256" key="10">
    <source>
        <dbReference type="HAMAP-Rule" id="MF_00185"/>
    </source>
</evidence>
<dbReference type="InterPro" id="IPR027417">
    <property type="entry name" value="P-loop_NTPase"/>
</dbReference>
<keyword evidence="6 10" id="KW-0547">Nucleotide-binding</keyword>
<sequence length="294" mass="33616">MQKFILGPTASGKTKTSIELAKKINGEIISADSMQVYRGMDIGTAKPTIEERQGIPHHLIDIKNPDEEWTVSDFIGQTNKLINTLTNKKKTPIITGGTGLYLWALLEGFSFPIIPADKKLREQLEKEQSSELYSRLKENDQKSAEKIHPNDKKRIIRALEVYKLTGKPISQSAGKHATEPANSLIIGLNTEREKLYKRINQRVDLMIAKGLIDEVKQLMEKGFGKDLPSMQALGYKEVINYLEGKYSKEEMIEELKKRTRNFARRQMTWFKRFKTCVWFDSCAPSLINDIIKLI</sequence>
<evidence type="ECO:0000256" key="1">
    <source>
        <dbReference type="ARBA" id="ARBA00001946"/>
    </source>
</evidence>
<feature type="binding site" evidence="10">
    <location>
        <begin position="7"/>
        <end position="14"/>
    </location>
    <ligand>
        <name>ATP</name>
        <dbReference type="ChEBI" id="CHEBI:30616"/>
    </ligand>
</feature>
<evidence type="ECO:0000256" key="13">
    <source>
        <dbReference type="RuleBase" id="RU003785"/>
    </source>
</evidence>
<dbReference type="GO" id="GO:0052381">
    <property type="term" value="F:tRNA dimethylallyltransferase activity"/>
    <property type="evidence" value="ECO:0007669"/>
    <property type="project" value="UniProtKB-UniRule"/>
</dbReference>
<feature type="site" description="Interaction with substrate tRNA" evidence="10">
    <location>
        <position position="98"/>
    </location>
</feature>
<dbReference type="InterPro" id="IPR018022">
    <property type="entry name" value="IPT"/>
</dbReference>
<keyword evidence="8 10" id="KW-0460">Magnesium</keyword>
<dbReference type="Gene3D" id="3.40.50.300">
    <property type="entry name" value="P-loop containing nucleotide triphosphate hydrolases"/>
    <property type="match status" value="1"/>
</dbReference>
<dbReference type="GO" id="GO:0005524">
    <property type="term" value="F:ATP binding"/>
    <property type="evidence" value="ECO:0007669"/>
    <property type="project" value="UniProtKB-UniRule"/>
</dbReference>
<dbReference type="HAMAP" id="MF_00185">
    <property type="entry name" value="IPP_trans"/>
    <property type="match status" value="1"/>
</dbReference>
<feature type="region of interest" description="Interaction with substrate tRNA" evidence="10">
    <location>
        <begin position="32"/>
        <end position="35"/>
    </location>
</feature>
<dbReference type="Pfam" id="PF01715">
    <property type="entry name" value="IPPT"/>
    <property type="match status" value="1"/>
</dbReference>
<comment type="similarity">
    <text evidence="3 10 13">Belongs to the IPP transferase family.</text>
</comment>